<dbReference type="SUPFAM" id="SSF47413">
    <property type="entry name" value="lambda repressor-like DNA-binding domains"/>
    <property type="match status" value="1"/>
</dbReference>
<dbReference type="Gene3D" id="1.10.260.40">
    <property type="entry name" value="lambda repressor-like DNA-binding domains"/>
    <property type="match status" value="1"/>
</dbReference>
<evidence type="ECO:0000256" key="1">
    <source>
        <dbReference type="ARBA" id="ARBA00023015"/>
    </source>
</evidence>
<keyword evidence="7" id="KW-1185">Reference proteome</keyword>
<dbReference type="PROSITE" id="PS00356">
    <property type="entry name" value="HTH_LACI_1"/>
    <property type="match status" value="1"/>
</dbReference>
<dbReference type="SUPFAM" id="SSF53822">
    <property type="entry name" value="Periplasmic binding protein-like I"/>
    <property type="match status" value="1"/>
</dbReference>
<keyword evidence="1" id="KW-0805">Transcription regulation</keyword>
<dbReference type="Proteomes" id="UP001500213">
    <property type="component" value="Unassembled WGS sequence"/>
</dbReference>
<dbReference type="PROSITE" id="PS50932">
    <property type="entry name" value="HTH_LACI_2"/>
    <property type="match status" value="1"/>
</dbReference>
<dbReference type="InterPro" id="IPR000843">
    <property type="entry name" value="HTH_LacI"/>
</dbReference>
<dbReference type="Pfam" id="PF00356">
    <property type="entry name" value="LacI"/>
    <property type="match status" value="1"/>
</dbReference>
<accession>A0ABP8AHA8</accession>
<dbReference type="CDD" id="cd01392">
    <property type="entry name" value="HTH_LacI"/>
    <property type="match status" value="1"/>
</dbReference>
<evidence type="ECO:0000256" key="4">
    <source>
        <dbReference type="SAM" id="MobiDB-lite"/>
    </source>
</evidence>
<evidence type="ECO:0000256" key="2">
    <source>
        <dbReference type="ARBA" id="ARBA00023125"/>
    </source>
</evidence>
<evidence type="ECO:0000259" key="5">
    <source>
        <dbReference type="PROSITE" id="PS50932"/>
    </source>
</evidence>
<dbReference type="Gene3D" id="3.40.50.2300">
    <property type="match status" value="2"/>
</dbReference>
<dbReference type="PANTHER" id="PTHR30146:SF155">
    <property type="entry name" value="ALANINE RACEMASE"/>
    <property type="match status" value="1"/>
</dbReference>
<comment type="caution">
    <text evidence="6">The sequence shown here is derived from an EMBL/GenBank/DDBJ whole genome shotgun (WGS) entry which is preliminary data.</text>
</comment>
<dbReference type="SMART" id="SM00354">
    <property type="entry name" value="HTH_LACI"/>
    <property type="match status" value="1"/>
</dbReference>
<dbReference type="InterPro" id="IPR028082">
    <property type="entry name" value="Peripla_BP_I"/>
</dbReference>
<feature type="region of interest" description="Disordered" evidence="4">
    <location>
        <begin position="320"/>
        <end position="345"/>
    </location>
</feature>
<dbReference type="InterPro" id="IPR010982">
    <property type="entry name" value="Lambda_DNA-bd_dom_sf"/>
</dbReference>
<dbReference type="PANTHER" id="PTHR30146">
    <property type="entry name" value="LACI-RELATED TRANSCRIPTIONAL REPRESSOR"/>
    <property type="match status" value="1"/>
</dbReference>
<dbReference type="RefSeq" id="WP_344773271.1">
    <property type="nucleotide sequence ID" value="NZ_BAABBX010000002.1"/>
</dbReference>
<feature type="domain" description="HTH lacI-type" evidence="5">
    <location>
        <begin position="8"/>
        <end position="62"/>
    </location>
</feature>
<evidence type="ECO:0000313" key="7">
    <source>
        <dbReference type="Proteomes" id="UP001500213"/>
    </source>
</evidence>
<reference evidence="7" key="1">
    <citation type="journal article" date="2019" name="Int. J. Syst. Evol. Microbiol.">
        <title>The Global Catalogue of Microorganisms (GCM) 10K type strain sequencing project: providing services to taxonomists for standard genome sequencing and annotation.</title>
        <authorList>
            <consortium name="The Broad Institute Genomics Platform"/>
            <consortium name="The Broad Institute Genome Sequencing Center for Infectious Disease"/>
            <person name="Wu L."/>
            <person name="Ma J."/>
        </authorList>
    </citation>
    <scope>NUCLEOTIDE SEQUENCE [LARGE SCALE GENOMIC DNA]</scope>
    <source>
        <strain evidence="7">JCM 17593</strain>
    </source>
</reference>
<keyword evidence="3" id="KW-0804">Transcription</keyword>
<proteinExistence type="predicted"/>
<evidence type="ECO:0000256" key="3">
    <source>
        <dbReference type="ARBA" id="ARBA00023163"/>
    </source>
</evidence>
<dbReference type="CDD" id="cd06267">
    <property type="entry name" value="PBP1_LacI_sugar_binding-like"/>
    <property type="match status" value="1"/>
</dbReference>
<protein>
    <submittedName>
        <fullName evidence="6">LacI family DNA-binding transcriptional regulator</fullName>
    </submittedName>
</protein>
<dbReference type="Pfam" id="PF13377">
    <property type="entry name" value="Peripla_BP_3"/>
    <property type="match status" value="1"/>
</dbReference>
<dbReference type="InterPro" id="IPR046335">
    <property type="entry name" value="LacI/GalR-like_sensor"/>
</dbReference>
<gene>
    <name evidence="6" type="ORF">GCM10022288_04050</name>
</gene>
<dbReference type="GO" id="GO:0003677">
    <property type="term" value="F:DNA binding"/>
    <property type="evidence" value="ECO:0007669"/>
    <property type="project" value="UniProtKB-KW"/>
</dbReference>
<dbReference type="EMBL" id="BAABBX010000002">
    <property type="protein sequence ID" value="GAA4183961.1"/>
    <property type="molecule type" value="Genomic_DNA"/>
</dbReference>
<keyword evidence="2 6" id="KW-0238">DNA-binding</keyword>
<organism evidence="6 7">
    <name type="scientific">Gryllotalpicola kribbensis</name>
    <dbReference type="NCBI Taxonomy" id="993084"/>
    <lineage>
        <taxon>Bacteria</taxon>
        <taxon>Bacillati</taxon>
        <taxon>Actinomycetota</taxon>
        <taxon>Actinomycetes</taxon>
        <taxon>Micrococcales</taxon>
        <taxon>Microbacteriaceae</taxon>
        <taxon>Gryllotalpicola</taxon>
    </lineage>
</organism>
<name>A0ABP8AHA8_9MICO</name>
<sequence>MPPQPRRATIGDIARRAGVSKGAVSFALNDRPGVSAETRQRILAIAQELNWRPNSAAQALGQSRAGVIGFVLNRPARILGTETFFPELLSGIQLGLSPAHTALHMLVVSSLEEEVETYREWWHAHRVDGVIVVDPRANDPRLALLDELGLPGVLIGSHPSRDTSVPTVWVDDSEAARTLFGYLAALGHRRLAHVAGTAEFEHTLLRSEVLQSFVGQFSLESATSTPTDYSAEAAASETRRLLSLPERPTAIVYDNDVMALAGLRVAHEMGIAVPGSLSIASFDDSLMVRLVRPSITTLTRDTVELGEVAVRTLLDALDATAPVPSRPGPAPQLSVRESTAPPPRA</sequence>
<evidence type="ECO:0000313" key="6">
    <source>
        <dbReference type="EMBL" id="GAA4183961.1"/>
    </source>
</evidence>